<dbReference type="EMBL" id="CAFBOZ010000169">
    <property type="protein sequence ID" value="CAB5010543.1"/>
    <property type="molecule type" value="Genomic_DNA"/>
</dbReference>
<sequence>MFGDDRVRVAGTIAEALELAVESADAAALHGAGAGVLVTGSVVTVAEARALMSST</sequence>
<dbReference type="AlphaFoldDB" id="A0A6J7Q4N2"/>
<accession>A0A6J7Q4N2</accession>
<reference evidence="1" key="1">
    <citation type="submission" date="2020-05" db="EMBL/GenBank/DDBJ databases">
        <authorList>
            <person name="Chiriac C."/>
            <person name="Salcher M."/>
            <person name="Ghai R."/>
            <person name="Kavagutti S V."/>
        </authorList>
    </citation>
    <scope>NUCLEOTIDE SEQUENCE</scope>
</reference>
<organism evidence="1">
    <name type="scientific">freshwater metagenome</name>
    <dbReference type="NCBI Taxonomy" id="449393"/>
    <lineage>
        <taxon>unclassified sequences</taxon>
        <taxon>metagenomes</taxon>
        <taxon>ecological metagenomes</taxon>
    </lineage>
</organism>
<dbReference type="Gene3D" id="3.90.190.20">
    <property type="entry name" value="Mur ligase, C-terminal domain"/>
    <property type="match status" value="1"/>
</dbReference>
<dbReference type="InterPro" id="IPR036615">
    <property type="entry name" value="Mur_ligase_C_dom_sf"/>
</dbReference>
<dbReference type="GO" id="GO:0016881">
    <property type="term" value="F:acid-amino acid ligase activity"/>
    <property type="evidence" value="ECO:0007669"/>
    <property type="project" value="InterPro"/>
</dbReference>
<evidence type="ECO:0000313" key="1">
    <source>
        <dbReference type="EMBL" id="CAB5010543.1"/>
    </source>
</evidence>
<name>A0A6J7Q4N2_9ZZZZ</name>
<gene>
    <name evidence="1" type="ORF">UFOPK3992_01203</name>
</gene>
<proteinExistence type="predicted"/>
<protein>
    <submittedName>
        <fullName evidence="1">Unannotated protein</fullName>
    </submittedName>
</protein>